<comment type="caution">
    <text evidence="9">The sequence shown here is derived from an EMBL/GenBank/DDBJ whole genome shotgun (WGS) entry which is preliminary data.</text>
</comment>
<dbReference type="InterPro" id="IPR020827">
    <property type="entry name" value="Asparaginase/glutaminase_AS1"/>
</dbReference>
<dbReference type="SFLD" id="SFLDS00057">
    <property type="entry name" value="Glutaminase/Asparaginase"/>
    <property type="match status" value="1"/>
</dbReference>
<evidence type="ECO:0000256" key="6">
    <source>
        <dbReference type="PROSITE-ProRule" id="PRU10099"/>
    </source>
</evidence>
<dbReference type="Proteomes" id="UP000233249">
    <property type="component" value="Unassembled WGS sequence"/>
</dbReference>
<dbReference type="InterPro" id="IPR006034">
    <property type="entry name" value="Asparaginase/glutaminase-like"/>
</dbReference>
<dbReference type="Gene3D" id="3.40.50.40">
    <property type="match status" value="1"/>
</dbReference>
<name>A0A2N0X7I2_9CORY</name>
<dbReference type="SUPFAM" id="SSF53774">
    <property type="entry name" value="Glutaminase/Asparaginase"/>
    <property type="match status" value="1"/>
</dbReference>
<evidence type="ECO:0000313" key="10">
    <source>
        <dbReference type="Proteomes" id="UP000233249"/>
    </source>
</evidence>
<dbReference type="InterPro" id="IPR027474">
    <property type="entry name" value="L-asparaginase_N"/>
</dbReference>
<evidence type="ECO:0000256" key="2">
    <source>
        <dbReference type="ARBA" id="ARBA00012920"/>
    </source>
</evidence>
<gene>
    <name evidence="9" type="ORF">CXB45_05910</name>
</gene>
<keyword evidence="3" id="KW-0378">Hydrolase</keyword>
<evidence type="ECO:0000313" key="9">
    <source>
        <dbReference type="EMBL" id="PKF68658.1"/>
    </source>
</evidence>
<dbReference type="InterPro" id="IPR036152">
    <property type="entry name" value="Asp/glu_Ase-like_sf"/>
</dbReference>
<dbReference type="RefSeq" id="WP_101173625.1">
    <property type="nucleotide sequence ID" value="NZ_JAKRKB010000004.1"/>
</dbReference>
<dbReference type="Pfam" id="PF17763">
    <property type="entry name" value="Asparaginase_C"/>
    <property type="match status" value="1"/>
</dbReference>
<dbReference type="PIRSF" id="PIRSF500176">
    <property type="entry name" value="L_ASNase"/>
    <property type="match status" value="1"/>
</dbReference>
<proteinExistence type="inferred from homology"/>
<dbReference type="AlphaFoldDB" id="A0A2N0X7I2"/>
<evidence type="ECO:0000256" key="4">
    <source>
        <dbReference type="PIRSR" id="PIRSR001220-1"/>
    </source>
</evidence>
<dbReference type="GO" id="GO:0006528">
    <property type="term" value="P:asparagine metabolic process"/>
    <property type="evidence" value="ECO:0007669"/>
    <property type="project" value="InterPro"/>
</dbReference>
<evidence type="ECO:0000256" key="1">
    <source>
        <dbReference type="ARBA" id="ARBA00010518"/>
    </source>
</evidence>
<dbReference type="PIRSF" id="PIRSF001220">
    <property type="entry name" value="L-ASNase_gatD"/>
    <property type="match status" value="1"/>
</dbReference>
<feature type="domain" description="L-asparaginase N-terminal" evidence="7">
    <location>
        <begin position="7"/>
        <end position="176"/>
    </location>
</feature>
<reference evidence="9 10" key="1">
    <citation type="submission" date="2017-12" db="EMBL/GenBank/DDBJ databases">
        <title>Corynebacterium mastitidis 16-1433 Genome.</title>
        <authorList>
            <person name="Gulvik C.A."/>
        </authorList>
    </citation>
    <scope>NUCLEOTIDE SEQUENCE [LARGE SCALE GENOMIC DNA]</scope>
    <source>
        <strain evidence="9 10">16-1433</strain>
    </source>
</reference>
<dbReference type="PROSITE" id="PS51732">
    <property type="entry name" value="ASN_GLN_ASE_3"/>
    <property type="match status" value="1"/>
</dbReference>
<dbReference type="SMART" id="SM00870">
    <property type="entry name" value="Asparaginase"/>
    <property type="match status" value="1"/>
</dbReference>
<protein>
    <recommendedName>
        <fullName evidence="2">asparaginase</fullName>
        <ecNumber evidence="2">3.5.1.1</ecNumber>
    </recommendedName>
</protein>
<feature type="binding site" evidence="5">
    <location>
        <position position="60"/>
    </location>
    <ligand>
        <name>substrate</name>
    </ligand>
</feature>
<dbReference type="EC" id="3.5.1.1" evidence="2"/>
<feature type="binding site" evidence="5">
    <location>
        <begin position="93"/>
        <end position="94"/>
    </location>
    <ligand>
        <name>substrate</name>
    </ligand>
</feature>
<dbReference type="EMBL" id="PJAF01000014">
    <property type="protein sequence ID" value="PKF68658.1"/>
    <property type="molecule type" value="Genomic_DNA"/>
</dbReference>
<dbReference type="STRING" id="1121365.GCA_000375365_00214"/>
<dbReference type="InterPro" id="IPR040919">
    <property type="entry name" value="Asparaginase_C"/>
</dbReference>
<evidence type="ECO:0000256" key="3">
    <source>
        <dbReference type="ARBA" id="ARBA00022801"/>
    </source>
</evidence>
<dbReference type="GO" id="GO:0004067">
    <property type="term" value="F:asparaginase activity"/>
    <property type="evidence" value="ECO:0007669"/>
    <property type="project" value="UniProtKB-UniRule"/>
</dbReference>
<evidence type="ECO:0000256" key="5">
    <source>
        <dbReference type="PIRSR" id="PIRSR001220-2"/>
    </source>
</evidence>
<feature type="domain" description="Asparaginase/glutaminase C-terminal" evidence="8">
    <location>
        <begin position="198"/>
        <end position="308"/>
    </location>
</feature>
<dbReference type="OrthoDB" id="9788068at2"/>
<dbReference type="PRINTS" id="PR00139">
    <property type="entry name" value="ASNGLNASE"/>
</dbReference>
<evidence type="ECO:0000259" key="7">
    <source>
        <dbReference type="Pfam" id="PF00710"/>
    </source>
</evidence>
<feature type="active site" evidence="6">
    <location>
        <position position="15"/>
    </location>
</feature>
<dbReference type="Gene3D" id="3.40.50.1170">
    <property type="entry name" value="L-asparaginase, N-terminal domain"/>
    <property type="match status" value="1"/>
</dbReference>
<dbReference type="InterPro" id="IPR004550">
    <property type="entry name" value="AsnASE_II"/>
</dbReference>
<dbReference type="InterPro" id="IPR027473">
    <property type="entry name" value="L-asparaginase_C"/>
</dbReference>
<accession>A0A2N0X7I2</accession>
<dbReference type="PANTHER" id="PTHR11707">
    <property type="entry name" value="L-ASPARAGINASE"/>
    <property type="match status" value="1"/>
</dbReference>
<dbReference type="CDD" id="cd08964">
    <property type="entry name" value="L-asparaginase_II"/>
    <property type="match status" value="1"/>
</dbReference>
<dbReference type="Pfam" id="PF00710">
    <property type="entry name" value="Asparaginase"/>
    <property type="match status" value="1"/>
</dbReference>
<comment type="similarity">
    <text evidence="1">Belongs to the asparaginase 1 family.</text>
</comment>
<dbReference type="InterPro" id="IPR037152">
    <property type="entry name" value="L-asparaginase_N_sf"/>
</dbReference>
<dbReference type="PANTHER" id="PTHR11707:SF28">
    <property type="entry name" value="60 KDA LYSOPHOSPHOLIPASE"/>
    <property type="match status" value="1"/>
</dbReference>
<feature type="active site" description="O-isoaspartyl threonine intermediate" evidence="4">
    <location>
        <position position="15"/>
    </location>
</feature>
<organism evidence="9 10">
    <name type="scientific">Corynebacterium mastitidis</name>
    <dbReference type="NCBI Taxonomy" id="161890"/>
    <lineage>
        <taxon>Bacteria</taxon>
        <taxon>Bacillati</taxon>
        <taxon>Actinomycetota</taxon>
        <taxon>Actinomycetes</taxon>
        <taxon>Mycobacteriales</taxon>
        <taxon>Corynebacteriaceae</taxon>
        <taxon>Corynebacterium</taxon>
    </lineage>
</organism>
<sequence length="310" mass="31595">MDTPQIVSLLTTGGTIACTTDAAGVLVPTLSGEDLAAGLRPRLHPDRVRLRVRELGRLDSSSLRPRDVDEIVSAAHRELGDPAVAGVVITHGTDSLEETALALDAFHGDDRPVILTGAMRPGDAAAPDGPDNLFDACTIALDPAARGMGVLVVLGHKVLPARGTVKEHTSDLVAFAYRGPQEPTRPAALPVAPLDGHRVDVIAAYPGAPRDAIDAALDAGAQGIVVEALGAGNIGTDLARGVEEALRRGVPVVVTTRAAHGKVRFDYGGPGGGASLGALGAIGSGHLRAGQARTALLVALATGTDPRALF</sequence>
<dbReference type="PROSITE" id="PS00144">
    <property type="entry name" value="ASN_GLN_ASE_1"/>
    <property type="match status" value="1"/>
</dbReference>
<evidence type="ECO:0000259" key="8">
    <source>
        <dbReference type="Pfam" id="PF17763"/>
    </source>
</evidence>